<evidence type="ECO:0000313" key="7">
    <source>
        <dbReference type="EMBL" id="SMX49938.1"/>
    </source>
</evidence>
<dbReference type="PANTHER" id="PTHR10010">
    <property type="entry name" value="SOLUTE CARRIER FAMILY 34 SODIUM PHOSPHATE , MEMBER 2-RELATED"/>
    <property type="match status" value="1"/>
</dbReference>
<dbReference type="Proteomes" id="UP000220836">
    <property type="component" value="Unassembled WGS sequence"/>
</dbReference>
<keyword evidence="4 6" id="KW-1133">Transmembrane helix</keyword>
<dbReference type="AlphaFoldDB" id="A0A238L4M5"/>
<evidence type="ECO:0000256" key="3">
    <source>
        <dbReference type="ARBA" id="ARBA00022692"/>
    </source>
</evidence>
<feature type="transmembrane region" description="Helical" evidence="6">
    <location>
        <begin position="276"/>
        <end position="297"/>
    </location>
</feature>
<accession>A0A238L4M5</accession>
<dbReference type="OrthoDB" id="9763003at2"/>
<evidence type="ECO:0000313" key="8">
    <source>
        <dbReference type="Proteomes" id="UP000220836"/>
    </source>
</evidence>
<dbReference type="RefSeq" id="WP_097806819.1">
    <property type="nucleotide sequence ID" value="NZ_FXYH01000025.1"/>
</dbReference>
<dbReference type="Pfam" id="PF02690">
    <property type="entry name" value="Na_Pi_cotrans"/>
    <property type="match status" value="2"/>
</dbReference>
<keyword evidence="3 6" id="KW-0812">Transmembrane</keyword>
<feature type="transmembrane region" description="Helical" evidence="6">
    <location>
        <begin position="138"/>
        <end position="156"/>
    </location>
</feature>
<dbReference type="GO" id="GO:0005886">
    <property type="term" value="C:plasma membrane"/>
    <property type="evidence" value="ECO:0007669"/>
    <property type="project" value="UniProtKB-SubCell"/>
</dbReference>
<keyword evidence="8" id="KW-1185">Reference proteome</keyword>
<sequence length="309" mass="32504">MTEFSVFEVFVSVAAAVVLFVYALRGFSKDVQEAGGEALRMALSRITSRPLVTFFASAGLTALVQSSSAVSGIAVALVEVGTISFRDSLPVFLGANVGTTSTAWLVALDATMIGPLLIILSVAVSFLPGKASLFGRSILYLGVILLALQLISDAVLPLKENTEVAEWMAYATNPLIAFAIGILATALLQSSSVVVGLSIIAVQQNLIGFHDVLFVIVGTNIGTTSTALISSFSMGTVARRSAIANLIFNVLGVAAFVPIMPWVAEWVETNIASDDMAVAVIHLVFNLCVAIVGFIVLRPLASRLERKNV</sequence>
<feature type="transmembrane region" description="Helical" evidence="6">
    <location>
        <begin position="103"/>
        <end position="126"/>
    </location>
</feature>
<evidence type="ECO:0000256" key="4">
    <source>
        <dbReference type="ARBA" id="ARBA00022989"/>
    </source>
</evidence>
<feature type="transmembrane region" description="Helical" evidence="6">
    <location>
        <begin position="176"/>
        <end position="202"/>
    </location>
</feature>
<evidence type="ECO:0000256" key="2">
    <source>
        <dbReference type="ARBA" id="ARBA00022475"/>
    </source>
</evidence>
<feature type="transmembrane region" description="Helical" evidence="6">
    <location>
        <begin position="242"/>
        <end position="264"/>
    </location>
</feature>
<reference evidence="7 8" key="1">
    <citation type="submission" date="2017-05" db="EMBL/GenBank/DDBJ databases">
        <authorList>
            <person name="Song R."/>
            <person name="Chenine A.L."/>
            <person name="Ruprecht R.M."/>
        </authorList>
    </citation>
    <scope>NUCLEOTIDE SEQUENCE [LARGE SCALE GENOMIC DNA]</scope>
    <source>
        <strain evidence="7 8">CECT 8663</strain>
    </source>
</reference>
<dbReference type="GO" id="GO:0005436">
    <property type="term" value="F:sodium:phosphate symporter activity"/>
    <property type="evidence" value="ECO:0007669"/>
    <property type="project" value="InterPro"/>
</dbReference>
<protein>
    <submittedName>
        <fullName evidence="7">Na+/Pi-cotransporter</fullName>
    </submittedName>
</protein>
<keyword evidence="5 6" id="KW-0472">Membrane</keyword>
<dbReference type="InterPro" id="IPR003841">
    <property type="entry name" value="Na/Pi_transpt"/>
</dbReference>
<comment type="subcellular location">
    <subcellularLocation>
        <location evidence="1">Cell membrane</location>
        <topology evidence="1">Multi-pass membrane protein</topology>
    </subcellularLocation>
</comment>
<keyword evidence="2" id="KW-1003">Cell membrane</keyword>
<proteinExistence type="predicted"/>
<dbReference type="PANTHER" id="PTHR10010:SF46">
    <property type="entry name" value="SODIUM-DEPENDENT PHOSPHATE TRANSPORT PROTEIN 2B"/>
    <property type="match status" value="1"/>
</dbReference>
<organism evidence="7 8">
    <name type="scientific">Pelagimonas varians</name>
    <dbReference type="NCBI Taxonomy" id="696760"/>
    <lineage>
        <taxon>Bacteria</taxon>
        <taxon>Pseudomonadati</taxon>
        <taxon>Pseudomonadota</taxon>
        <taxon>Alphaproteobacteria</taxon>
        <taxon>Rhodobacterales</taxon>
        <taxon>Roseobacteraceae</taxon>
        <taxon>Pelagimonas</taxon>
    </lineage>
</organism>
<dbReference type="EMBL" id="FXYH01000025">
    <property type="protein sequence ID" value="SMX49938.1"/>
    <property type="molecule type" value="Genomic_DNA"/>
</dbReference>
<evidence type="ECO:0000256" key="5">
    <source>
        <dbReference type="ARBA" id="ARBA00023136"/>
    </source>
</evidence>
<evidence type="ECO:0000256" key="6">
    <source>
        <dbReference type="SAM" id="Phobius"/>
    </source>
</evidence>
<feature type="transmembrane region" description="Helical" evidence="6">
    <location>
        <begin position="6"/>
        <end position="24"/>
    </location>
</feature>
<name>A0A238L4M5_9RHOB</name>
<dbReference type="GO" id="GO:0044341">
    <property type="term" value="P:sodium-dependent phosphate transport"/>
    <property type="evidence" value="ECO:0007669"/>
    <property type="project" value="InterPro"/>
</dbReference>
<dbReference type="NCBIfam" id="NF037997">
    <property type="entry name" value="Na_Pi_symport"/>
    <property type="match status" value="1"/>
</dbReference>
<gene>
    <name evidence="7" type="ORF">PEV8663_04398</name>
</gene>
<evidence type="ECO:0000256" key="1">
    <source>
        <dbReference type="ARBA" id="ARBA00004651"/>
    </source>
</evidence>